<dbReference type="Proteomes" id="UP000812287">
    <property type="component" value="Unassembled WGS sequence"/>
</dbReference>
<dbReference type="OrthoDB" id="2602575at2759"/>
<protein>
    <submittedName>
        <fullName evidence="1">Uncharacterized protein</fullName>
    </submittedName>
</protein>
<evidence type="ECO:0000313" key="2">
    <source>
        <dbReference type="Proteomes" id="UP000812287"/>
    </source>
</evidence>
<accession>A0A9P7W4D1</accession>
<sequence length="220" mass="25521">MRRNLRYVSALCISSNAHNICVIPHELMSQFSDSSNLALAGYHHSTPTPQSNTDGEQHAPVSYATYFEYVPRTPRYNRDSPCISIRFSVNGNVGPYLEDVLRGQVTIDGAYKPAFEDSASGWSRTKWMLDWPGLPSDCIGLWCHDINKKPLTRDALIREIGAQIGQIMWKSKKRDPRYQQSMHTPHCWRFENIKYRNIRFFSLNYYNRVWIPILAVDMRC</sequence>
<comment type="caution">
    <text evidence="1">The sequence shown here is derived from an EMBL/GenBank/DDBJ whole genome shotgun (WGS) entry which is preliminary data.</text>
</comment>
<evidence type="ECO:0000313" key="1">
    <source>
        <dbReference type="EMBL" id="KAG7453196.1"/>
    </source>
</evidence>
<dbReference type="RefSeq" id="XP_043046696.1">
    <property type="nucleotide sequence ID" value="XM_043190783.1"/>
</dbReference>
<reference evidence="1" key="1">
    <citation type="submission" date="2020-11" db="EMBL/GenBank/DDBJ databases">
        <title>Adaptations for nitrogen fixation in a non-lichenized fungal sporocarp promotes dispersal by wood-feeding termites.</title>
        <authorList>
            <consortium name="DOE Joint Genome Institute"/>
            <person name="Koch R.A."/>
            <person name="Yoon G."/>
            <person name="Arayal U."/>
            <person name="Lail K."/>
            <person name="Amirebrahimi M."/>
            <person name="Labutti K."/>
            <person name="Lipzen A."/>
            <person name="Riley R."/>
            <person name="Barry K."/>
            <person name="Henrissat B."/>
            <person name="Grigoriev I.V."/>
            <person name="Herr J.R."/>
            <person name="Aime M.C."/>
        </authorList>
    </citation>
    <scope>NUCLEOTIDE SEQUENCE</scope>
    <source>
        <strain evidence="1">MCA 3950</strain>
    </source>
</reference>
<dbReference type="AlphaFoldDB" id="A0A9P7W4D1"/>
<proteinExistence type="predicted"/>
<dbReference type="GeneID" id="66113080"/>
<organism evidence="1 2">
    <name type="scientific">Guyanagaster necrorhizus</name>
    <dbReference type="NCBI Taxonomy" id="856835"/>
    <lineage>
        <taxon>Eukaryota</taxon>
        <taxon>Fungi</taxon>
        <taxon>Dikarya</taxon>
        <taxon>Basidiomycota</taxon>
        <taxon>Agaricomycotina</taxon>
        <taxon>Agaricomycetes</taxon>
        <taxon>Agaricomycetidae</taxon>
        <taxon>Agaricales</taxon>
        <taxon>Marasmiineae</taxon>
        <taxon>Physalacriaceae</taxon>
        <taxon>Guyanagaster</taxon>
    </lineage>
</organism>
<keyword evidence="2" id="KW-1185">Reference proteome</keyword>
<name>A0A9P7W4D1_9AGAR</name>
<gene>
    <name evidence="1" type="ORF">BT62DRAFT_999241</name>
</gene>
<dbReference type="EMBL" id="MU250523">
    <property type="protein sequence ID" value="KAG7453196.1"/>
    <property type="molecule type" value="Genomic_DNA"/>
</dbReference>